<dbReference type="PROSITE" id="PS50255">
    <property type="entry name" value="CYTOCHROME_B5_2"/>
    <property type="match status" value="1"/>
</dbReference>
<keyword evidence="6" id="KW-1133">Transmembrane helix</keyword>
<dbReference type="InterPro" id="IPR019251">
    <property type="entry name" value="DUF2231_TM"/>
</dbReference>
<evidence type="ECO:0000256" key="1">
    <source>
        <dbReference type="ARBA" id="ARBA00022617"/>
    </source>
</evidence>
<keyword evidence="2" id="KW-0479">Metal-binding</keyword>
<dbReference type="PANTHER" id="PTHR19359:SF25">
    <property type="entry name" value="CYTOCHROME B5 HEME-BINDING DOMAIN-CONTAINING PROTEIN"/>
    <property type="match status" value="1"/>
</dbReference>
<keyword evidence="1" id="KW-0349">Heme</keyword>
<dbReference type="InterPro" id="IPR001199">
    <property type="entry name" value="Cyt_B5-like_heme/steroid-bd"/>
</dbReference>
<comment type="caution">
    <text evidence="8">The sequence shown here is derived from an EMBL/GenBank/DDBJ whole genome shotgun (WGS) entry which is preliminary data.</text>
</comment>
<dbReference type="SUPFAM" id="SSF55856">
    <property type="entry name" value="Cytochrome b5-like heme/steroid binding domain"/>
    <property type="match status" value="1"/>
</dbReference>
<dbReference type="EMBL" id="MBQD01000004">
    <property type="protein sequence ID" value="OCL36899.1"/>
    <property type="molecule type" value="Genomic_DNA"/>
</dbReference>
<sequence>MVDAVFGLPLHPLVVHAVVVLLPLVALGVIALVLMPRWRARFAVPLLGLLVVGAVSAVVAMLAGDALAEVVGVPGTHRTWGVTLAFTAVGYLAAAGAWLWWVREADDEPSRAREVLGWLAAVLSMAVLVLTVLAGHSGSAAVWSGVADATPSPAPTMSGEASPSPPSATPSPSVERTDSTATPSRFGSPPATTTTGDGPITMATVEANATADSCWAAIDGFVYDLTDWIARHPGGPDRILALCGTDATAAFTAQHDGDAPPTAQLELLRLGPLA</sequence>
<feature type="transmembrane region" description="Helical" evidence="6">
    <location>
        <begin position="115"/>
        <end position="134"/>
    </location>
</feature>
<comment type="similarity">
    <text evidence="4">Belongs to the cytochrome b5 family.</text>
</comment>
<dbReference type="RefSeq" id="WP_068749829.1">
    <property type="nucleotide sequence ID" value="NZ_MBQD01000004.1"/>
</dbReference>
<accession>A0A1C0ARD8</accession>
<dbReference type="GO" id="GO:0020037">
    <property type="term" value="F:heme binding"/>
    <property type="evidence" value="ECO:0007669"/>
    <property type="project" value="TreeGrafter"/>
</dbReference>
<feature type="region of interest" description="Disordered" evidence="5">
    <location>
        <begin position="148"/>
        <end position="200"/>
    </location>
</feature>
<protein>
    <recommendedName>
        <fullName evidence="7">Cytochrome b5 heme-binding domain-containing protein</fullName>
    </recommendedName>
</protein>
<proteinExistence type="inferred from homology"/>
<dbReference type="GO" id="GO:0016020">
    <property type="term" value="C:membrane"/>
    <property type="evidence" value="ECO:0007669"/>
    <property type="project" value="TreeGrafter"/>
</dbReference>
<keyword evidence="6" id="KW-0472">Membrane</keyword>
<reference evidence="9" key="1">
    <citation type="submission" date="2016-07" db="EMBL/GenBank/DDBJ databases">
        <authorList>
            <person name="Florea S."/>
            <person name="Webb J.S."/>
            <person name="Jaromczyk J."/>
            <person name="Schardl C.L."/>
        </authorList>
    </citation>
    <scope>NUCLEOTIDE SEQUENCE [LARGE SCALE GENOMIC DNA]</scope>
    <source>
        <strain evidence="9">IPBSL-7</strain>
    </source>
</reference>
<evidence type="ECO:0000256" key="4">
    <source>
        <dbReference type="ARBA" id="ARBA00038168"/>
    </source>
</evidence>
<evidence type="ECO:0000313" key="9">
    <source>
        <dbReference type="Proteomes" id="UP000093501"/>
    </source>
</evidence>
<evidence type="ECO:0000313" key="8">
    <source>
        <dbReference type="EMBL" id="OCL36899.1"/>
    </source>
</evidence>
<name>A0A1C0ARD8_9ACTN</name>
<feature type="compositionally biased region" description="Polar residues" evidence="5">
    <location>
        <begin position="179"/>
        <end position="196"/>
    </location>
</feature>
<dbReference type="Gene3D" id="3.10.120.10">
    <property type="entry name" value="Cytochrome b5-like heme/steroid binding domain"/>
    <property type="match status" value="1"/>
</dbReference>
<evidence type="ECO:0000256" key="3">
    <source>
        <dbReference type="ARBA" id="ARBA00023004"/>
    </source>
</evidence>
<dbReference type="AlphaFoldDB" id="A0A1C0ARD8"/>
<dbReference type="SMART" id="SM01117">
    <property type="entry name" value="Cyt-b5"/>
    <property type="match status" value="1"/>
</dbReference>
<keyword evidence="3" id="KW-0408">Iron</keyword>
<organism evidence="8 9">
    <name type="scientific">Tessaracoccus lapidicaptus</name>
    <dbReference type="NCBI Taxonomy" id="1427523"/>
    <lineage>
        <taxon>Bacteria</taxon>
        <taxon>Bacillati</taxon>
        <taxon>Actinomycetota</taxon>
        <taxon>Actinomycetes</taxon>
        <taxon>Propionibacteriales</taxon>
        <taxon>Propionibacteriaceae</taxon>
        <taxon>Tessaracoccus</taxon>
    </lineage>
</organism>
<dbReference type="Pfam" id="PF09990">
    <property type="entry name" value="DUF2231"/>
    <property type="match status" value="1"/>
</dbReference>
<dbReference type="Proteomes" id="UP000093501">
    <property type="component" value="Unassembled WGS sequence"/>
</dbReference>
<evidence type="ECO:0000256" key="6">
    <source>
        <dbReference type="SAM" id="Phobius"/>
    </source>
</evidence>
<keyword evidence="6" id="KW-0812">Transmembrane</keyword>
<evidence type="ECO:0000256" key="2">
    <source>
        <dbReference type="ARBA" id="ARBA00022723"/>
    </source>
</evidence>
<dbReference type="InterPro" id="IPR036400">
    <property type="entry name" value="Cyt_B5-like_heme/steroid_sf"/>
</dbReference>
<feature type="transmembrane region" description="Helical" evidence="6">
    <location>
        <begin position="42"/>
        <end position="63"/>
    </location>
</feature>
<feature type="transmembrane region" description="Helical" evidence="6">
    <location>
        <begin position="13"/>
        <end position="35"/>
    </location>
</feature>
<evidence type="ECO:0000256" key="5">
    <source>
        <dbReference type="SAM" id="MobiDB-lite"/>
    </source>
</evidence>
<feature type="domain" description="Cytochrome b5 heme-binding" evidence="7">
    <location>
        <begin position="197"/>
        <end position="274"/>
    </location>
</feature>
<feature type="transmembrane region" description="Helical" evidence="6">
    <location>
        <begin position="83"/>
        <end position="103"/>
    </location>
</feature>
<evidence type="ECO:0000259" key="7">
    <source>
        <dbReference type="PROSITE" id="PS50255"/>
    </source>
</evidence>
<keyword evidence="9" id="KW-1185">Reference proteome</keyword>
<dbReference type="InterPro" id="IPR050668">
    <property type="entry name" value="Cytochrome_b5"/>
</dbReference>
<dbReference type="Pfam" id="PF00173">
    <property type="entry name" value="Cyt-b5"/>
    <property type="match status" value="1"/>
</dbReference>
<dbReference type="GO" id="GO:0046872">
    <property type="term" value="F:metal ion binding"/>
    <property type="evidence" value="ECO:0007669"/>
    <property type="project" value="UniProtKB-KW"/>
</dbReference>
<gene>
    <name evidence="8" type="ORF">BCR15_12495</name>
</gene>
<dbReference type="PANTHER" id="PTHR19359">
    <property type="entry name" value="CYTOCHROME B5"/>
    <property type="match status" value="1"/>
</dbReference>